<evidence type="ECO:0000313" key="1">
    <source>
        <dbReference type="EMBL" id="OKH35705.1"/>
    </source>
</evidence>
<reference evidence="1 2" key="1">
    <citation type="submission" date="2016-11" db="EMBL/GenBank/DDBJ databases">
        <title>Draft Genome Sequences of Nine Cyanobacterial Strains from Diverse Habitats.</title>
        <authorList>
            <person name="Zhu T."/>
            <person name="Hou S."/>
            <person name="Lu X."/>
            <person name="Hess W.R."/>
        </authorList>
    </citation>
    <scope>NUCLEOTIDE SEQUENCE [LARGE SCALE GENOMIC DNA]</scope>
    <source>
        <strain evidence="1 2">IAM M-71</strain>
    </source>
</reference>
<protein>
    <submittedName>
        <fullName evidence="1">Uncharacterized protein</fullName>
    </submittedName>
</protein>
<proteinExistence type="predicted"/>
<dbReference type="STRING" id="454136.NIES2119_19605"/>
<dbReference type="OrthoDB" id="498999at2"/>
<accession>A0A1U7IFB0</accession>
<comment type="caution">
    <text evidence="1">The sequence shown here is derived from an EMBL/GenBank/DDBJ whole genome shotgun (WGS) entry which is preliminary data.</text>
</comment>
<dbReference type="EMBL" id="MRCE01000020">
    <property type="protein sequence ID" value="OKH35705.1"/>
    <property type="molecule type" value="Genomic_DNA"/>
</dbReference>
<dbReference type="Proteomes" id="UP000185860">
    <property type="component" value="Unassembled WGS sequence"/>
</dbReference>
<name>A0A1U7IFB0_9CYAN</name>
<evidence type="ECO:0000313" key="2">
    <source>
        <dbReference type="Proteomes" id="UP000185860"/>
    </source>
</evidence>
<dbReference type="RefSeq" id="WP_073595192.1">
    <property type="nucleotide sequence ID" value="NZ_MRCE01000020.1"/>
</dbReference>
<gene>
    <name evidence="1" type="ORF">NIES2119_19605</name>
</gene>
<sequence length="1582" mass="177733">MTLVFKHFDTRLNQWIENSSDPSGILTEELENTLLEAFFPEATNDFSFGHIDENSAPEDLYNHPENHILLLSSGGRLVYGPAKYLEKIEAICPDRKDRGAYGSIFIGACQNAVNQRVNILIVDDITGENGEILPNDYAWRLVGDCHGKISPELATELSETVSNVIQHRLGCLEGELSGRFGKGTVAPLNLNSLPIKLEINSKIDLIIPTSSFKGGDKKNHPIRPGLYSNQMIFIGEKDRSQSSLVAISQTLDCAPFGIKDFLRQIETEALLLANIQKDPRKVAQRYCEAYEKFQKTRQLKIEENGEENDTSESETAEQQDPMMYRLIKADLESHCQLLSSQKVVDELERFMQNQWRDLALGKSLKFNRAMIIPSKELISGEICDMRFPEGEEILNFRSPYLNSNGMCINKNKYVADVLDPNGKPLVGVVVVNDETRERIAQRIEALRSQGIETDEIVPAETESERQGRDFDGDTIGTEIASKYPNFTQEVKKRNLPENAYSPIKKEEKASFPPDKAFEEIAIFMSDGISVGVINNHATAIEALESEIDLLQQYGSISQKIDYVKTVGSHYNQLIAQESNPRNSLPIKPQYRDYIIQFAQIANQRELTPELIERALLLNRKMYHEMVSEAGYQNQIAVDIFKSNRAPDLDVVKENSRLLHRNVEYIKDKKQHDVFLETGISTNGLSPRELIIQQVNEIYEANPLESRPTVQFRDLFPPSYTEEQLKQAEATKVKFDELFNAASIQNQRLKTEKGPVLKVLTQKGMAIEVSNLTQYKHPALFGENGDLKKIGERGEHLNIKLVENKKGFHQKSHRWKVLAEVEGQSNEDGSSKFLPLGTLCEHSRQTLKSVLQEEAIKKIHSGEGLITKNVSVEVASPLSQRQVKLMFKFAYDFLSEFNSSIPEEQKLAMASACWHLGTSRGFEEKSKEQSENNSSQEYKISNFSFAAFPEQVIEQLEQLQFTKLTVTGINAAESNQHFGREWKQDDLLPVQIQVRQDLPAEHPRYNRPLVFIEEKEFAPIESRSAHLPIGTKALATVNPDPGHTIQVQLNHPRINTAIQIGKVQQHSFAQRAFRGEQASVTISFVKPEPIPIIKVGNQVLGELDKASINILEKAGRLVDGKTIDVTLNSRGKGFGSHVIATTAIGNSFRINKLGKSFWSSSFHNQTATVTVGFKERSPEPAILIDEKVVGILTQKESKEALSKAGLLVEGQTFQNAVLTSNSTTATITVAPESVEYPENWTKLIQTEQKSQISSELLENSRGFRTKLTQLPTLLFTKEDHEWFSTNGSLLEQPALGLSVDKRLSESTSNWLSAQGVEWQQAPDEALVWSETQRGYEVFFIKPDTVKPEVYQQLIERCGELLQASGKPNTYLECLESMPKLHETLWSIPATSSTVELEAQDTQTNLGGEEQLMESAFAQQEEQYPAAQDNQQVVLETLQSSVVPIPQTVALQQEYNQAQLLQAQRTEAIAPIVHSFLYLEGKPTATGAIAVGKSNTAVWDRGKSELTLYDNGFTEAKIPKMRVRYEEGSYTPLPIASSLEEIQTHGIKSVEVEHFVSKVKPIVDARLNQIQLPKKSALNKQIER</sequence>
<organism evidence="1 2">
    <name type="scientific">[Phormidium ambiguum] IAM M-71</name>
    <dbReference type="NCBI Taxonomy" id="454136"/>
    <lineage>
        <taxon>Bacteria</taxon>
        <taxon>Bacillati</taxon>
        <taxon>Cyanobacteriota</taxon>
        <taxon>Cyanophyceae</taxon>
        <taxon>Oscillatoriophycideae</taxon>
        <taxon>Aerosakkonematales</taxon>
        <taxon>Aerosakkonemataceae</taxon>
        <taxon>Floridanema</taxon>
    </lineage>
</organism>